<feature type="transmembrane region" description="Helical" evidence="1">
    <location>
        <begin position="133"/>
        <end position="154"/>
    </location>
</feature>
<feature type="transmembrane region" description="Helical" evidence="1">
    <location>
        <begin position="105"/>
        <end position="127"/>
    </location>
</feature>
<dbReference type="RefSeq" id="WP_110025411.1">
    <property type="nucleotide sequence ID" value="NZ_QGTS01000004.1"/>
</dbReference>
<dbReference type="Pfam" id="PF10754">
    <property type="entry name" value="DUF2569"/>
    <property type="match status" value="1"/>
</dbReference>
<dbReference type="OrthoDB" id="9155572at2"/>
<feature type="transmembrane region" description="Helical" evidence="1">
    <location>
        <begin position="67"/>
        <end position="93"/>
    </location>
</feature>
<dbReference type="InterPro" id="IPR019690">
    <property type="entry name" value="DUF2569"/>
</dbReference>
<dbReference type="Proteomes" id="UP000246744">
    <property type="component" value="Unassembled WGS sequence"/>
</dbReference>
<protein>
    <submittedName>
        <fullName evidence="2">Uncharacterized protein DUF2569</fullName>
    </submittedName>
</protein>
<accession>A0A317Q4R5</accession>
<organism evidence="2 3">
    <name type="scientific">Mangrovibacter plantisponsor</name>
    <dbReference type="NCBI Taxonomy" id="451513"/>
    <lineage>
        <taxon>Bacteria</taxon>
        <taxon>Pseudomonadati</taxon>
        <taxon>Pseudomonadota</taxon>
        <taxon>Gammaproteobacteria</taxon>
        <taxon>Enterobacterales</taxon>
        <taxon>Enterobacteriaceae</taxon>
        <taxon>Mangrovibacter</taxon>
    </lineage>
</organism>
<keyword evidence="1" id="KW-0812">Transmembrane</keyword>
<reference evidence="2 3" key="1">
    <citation type="submission" date="2018-05" db="EMBL/GenBank/DDBJ databases">
        <title>Genomic Encyclopedia of Type Strains, Phase IV (KMG-IV): sequencing the most valuable type-strain genomes for metagenomic binning, comparative biology and taxonomic classification.</title>
        <authorList>
            <person name="Goeker M."/>
        </authorList>
    </citation>
    <scope>NUCLEOTIDE SEQUENCE [LARGE SCALE GENOMIC DNA]</scope>
    <source>
        <strain evidence="2 3">DSM 19579</strain>
    </source>
</reference>
<evidence type="ECO:0000313" key="3">
    <source>
        <dbReference type="Proteomes" id="UP000246744"/>
    </source>
</evidence>
<evidence type="ECO:0000313" key="2">
    <source>
        <dbReference type="EMBL" id="PWW10046.1"/>
    </source>
</evidence>
<proteinExistence type="predicted"/>
<keyword evidence="1" id="KW-1133">Transmembrane helix</keyword>
<feature type="transmembrane region" description="Helical" evidence="1">
    <location>
        <begin position="32"/>
        <end position="55"/>
    </location>
</feature>
<keyword evidence="1" id="KW-0472">Membrane</keyword>
<dbReference type="AlphaFoldDB" id="A0A317Q4R5"/>
<comment type="caution">
    <text evidence="2">The sequence shown here is derived from an EMBL/GenBank/DDBJ whole genome shotgun (WGS) entry which is preliminary data.</text>
</comment>
<dbReference type="EMBL" id="QGTS01000004">
    <property type="protein sequence ID" value="PWW10046.1"/>
    <property type="molecule type" value="Genomic_DNA"/>
</dbReference>
<evidence type="ECO:0000256" key="1">
    <source>
        <dbReference type="SAM" id="Phobius"/>
    </source>
</evidence>
<sequence>MKCIQCNELESNKESGLCDNCEQKELRKINGLLYLPALGLISSCTLGLFDLYTYIDAVVSYFRKTGFISYYAMGAVAFLMIGYVISLGTSWFFFRRKSGIRKIMVINYVIRLLGALYLTVLPILWFQAPFDSYAMRALTGAAVGVLVWIPYFLFSKRIDTVFCK</sequence>
<keyword evidence="3" id="KW-1185">Reference proteome</keyword>
<name>A0A317Q4R5_9ENTR</name>
<gene>
    <name evidence="2" type="ORF">DES37_104144</name>
</gene>